<dbReference type="InterPro" id="IPR006016">
    <property type="entry name" value="UspA"/>
</dbReference>
<feature type="domain" description="UspA" evidence="1">
    <location>
        <begin position="5"/>
        <end position="110"/>
    </location>
</feature>
<dbReference type="CDD" id="cd00293">
    <property type="entry name" value="USP-like"/>
    <property type="match status" value="1"/>
</dbReference>
<evidence type="ECO:0000313" key="3">
    <source>
        <dbReference type="Proteomes" id="UP000179076"/>
    </source>
</evidence>
<dbReference type="SUPFAM" id="SSF52402">
    <property type="entry name" value="Adenine nucleotide alpha hydrolases-like"/>
    <property type="match status" value="1"/>
</dbReference>
<organism evidence="2 3">
    <name type="scientific">Candidatus Muproteobacteria bacterium RBG_16_60_9</name>
    <dbReference type="NCBI Taxonomy" id="1817755"/>
    <lineage>
        <taxon>Bacteria</taxon>
        <taxon>Pseudomonadati</taxon>
        <taxon>Pseudomonadota</taxon>
        <taxon>Candidatus Muproteobacteria</taxon>
    </lineage>
</organism>
<name>A0A1F6UZ16_9PROT</name>
<dbReference type="AlphaFoldDB" id="A0A1F6UZ16"/>
<proteinExistence type="predicted"/>
<dbReference type="Pfam" id="PF00582">
    <property type="entry name" value="Usp"/>
    <property type="match status" value="1"/>
</dbReference>
<comment type="caution">
    <text evidence="2">The sequence shown here is derived from an EMBL/GenBank/DDBJ whole genome shotgun (WGS) entry which is preliminary data.</text>
</comment>
<accession>A0A1F6UZ16</accession>
<dbReference type="Proteomes" id="UP000179076">
    <property type="component" value="Unassembled WGS sequence"/>
</dbReference>
<reference evidence="2 3" key="1">
    <citation type="journal article" date="2016" name="Nat. Commun.">
        <title>Thousands of microbial genomes shed light on interconnected biogeochemical processes in an aquifer system.</title>
        <authorList>
            <person name="Anantharaman K."/>
            <person name="Brown C.T."/>
            <person name="Hug L.A."/>
            <person name="Sharon I."/>
            <person name="Castelle C.J."/>
            <person name="Probst A.J."/>
            <person name="Thomas B.C."/>
            <person name="Singh A."/>
            <person name="Wilkins M.J."/>
            <person name="Karaoz U."/>
            <person name="Brodie E.L."/>
            <person name="Williams K.H."/>
            <person name="Hubbard S.S."/>
            <person name="Banfield J.F."/>
        </authorList>
    </citation>
    <scope>NUCLEOTIDE SEQUENCE [LARGE SCALE GENOMIC DNA]</scope>
</reference>
<evidence type="ECO:0000313" key="2">
    <source>
        <dbReference type="EMBL" id="OGI62464.1"/>
    </source>
</evidence>
<protein>
    <recommendedName>
        <fullName evidence="1">UspA domain-containing protein</fullName>
    </recommendedName>
</protein>
<dbReference type="InterPro" id="IPR014729">
    <property type="entry name" value="Rossmann-like_a/b/a_fold"/>
</dbReference>
<sequence>MQMFKIMLPVDGSENSLRAAHYAVSLARDHRAASVYLVTVHPEPVIYGEVALYAERGKIEEFQRQQCEALLQPVEALLSTAGVTYRKEILTGDSAPSIVRRAEELGCQAI</sequence>
<dbReference type="Gene3D" id="3.40.50.620">
    <property type="entry name" value="HUPs"/>
    <property type="match status" value="1"/>
</dbReference>
<evidence type="ECO:0000259" key="1">
    <source>
        <dbReference type="Pfam" id="PF00582"/>
    </source>
</evidence>
<gene>
    <name evidence="2" type="ORF">A2W18_02870</name>
</gene>
<feature type="non-terminal residue" evidence="2">
    <location>
        <position position="110"/>
    </location>
</feature>
<dbReference type="EMBL" id="MFSP01000175">
    <property type="protein sequence ID" value="OGI62464.1"/>
    <property type="molecule type" value="Genomic_DNA"/>
</dbReference>